<evidence type="ECO:0000256" key="4">
    <source>
        <dbReference type="ARBA" id="ARBA00022741"/>
    </source>
</evidence>
<dbReference type="GO" id="GO:0005886">
    <property type="term" value="C:plasma membrane"/>
    <property type="evidence" value="ECO:0007669"/>
    <property type="project" value="UniProtKB-SubCell"/>
</dbReference>
<dbReference type="PANTHER" id="PTHR11384">
    <property type="entry name" value="ATP-BINDING CASSETTE, SUB-FAMILY D MEMBER"/>
    <property type="match status" value="1"/>
</dbReference>
<dbReference type="GO" id="GO:0016887">
    <property type="term" value="F:ATP hydrolysis activity"/>
    <property type="evidence" value="ECO:0007669"/>
    <property type="project" value="InterPro"/>
</dbReference>
<dbReference type="SUPFAM" id="SSF52540">
    <property type="entry name" value="P-loop containing nucleoside triphosphate hydrolases"/>
    <property type="match status" value="1"/>
</dbReference>
<dbReference type="Pfam" id="PF00005">
    <property type="entry name" value="ABC_tran"/>
    <property type="match status" value="1"/>
</dbReference>
<keyword evidence="7 8" id="KW-0472">Membrane</keyword>
<dbReference type="AlphaFoldDB" id="A0A0M2F4L7"/>
<evidence type="ECO:0000256" key="5">
    <source>
        <dbReference type="ARBA" id="ARBA00022840"/>
    </source>
</evidence>
<name>A0A0M2F4L7_9GAMM</name>
<dbReference type="Pfam" id="PF06472">
    <property type="entry name" value="ABC_membrane_2"/>
    <property type="match status" value="1"/>
</dbReference>
<dbReference type="PANTHER" id="PTHR11384:SF59">
    <property type="entry name" value="LYSOSOMAL COBALAMIN TRANSPORTER ABCD4"/>
    <property type="match status" value="1"/>
</dbReference>
<feature type="transmembrane region" description="Helical" evidence="8">
    <location>
        <begin position="21"/>
        <end position="43"/>
    </location>
</feature>
<sequence>MKKIAAQFVDLCRPFWRGKQGLLALLLLVAAISMGWTIVYLNVLLNDWSKTFYDALGTFDSSLLLSLMKEYGIYILIYIVVFVHQDWFTRWLIIRWRSAMTEELVNSWLAKRAFYRMSIVGKIDNPDQRIAEDISLFVDKTVSLVASFLVVTAQLSSFVIILWELSGVQRFTLFGEEWVIKGYLVWAVIIYTVFGTLITHLIGKRLHGINYEKQRAEANFRASLLRKHDNAEQIALYGGEQQEKSHLKRQFSAIVSNWWRSMNAERNLGFFTTGYMRISLIVPIFAALPAFLSKTVTLGGLMQIRGAFAQVHGALSWFIRMYREFMELSASMERLSQFKQEIKRHQSEDEVVPVGERLQLDQLSFTTPQGFPLLQKVDLSCEAGSWSKFSGRSGLGKSTLLRTLSGLWPYYDGRWQSLEGRSLLLPQQSYLGQGTLAEILCYPHPALADSEMLRQTLDSVGLGAWRDRLDEQLNWDRVFSGGERQRVAFARALIAKPDTLYLDEATSNLDHDAARQLLALVKLALPACTVVAITHQTELDDLFTHRYDLTDFASQRS</sequence>
<evidence type="ECO:0000256" key="1">
    <source>
        <dbReference type="ARBA" id="ARBA00004651"/>
    </source>
</evidence>
<dbReference type="InterPro" id="IPR036640">
    <property type="entry name" value="ABC1_TM_sf"/>
</dbReference>
<feature type="transmembrane region" description="Helical" evidence="8">
    <location>
        <begin position="183"/>
        <end position="203"/>
    </location>
</feature>
<feature type="transmembrane region" description="Helical" evidence="8">
    <location>
        <begin position="71"/>
        <end position="88"/>
    </location>
</feature>
<dbReference type="SUPFAM" id="SSF90123">
    <property type="entry name" value="ABC transporter transmembrane region"/>
    <property type="match status" value="1"/>
</dbReference>
<dbReference type="GO" id="GO:0140359">
    <property type="term" value="F:ABC-type transporter activity"/>
    <property type="evidence" value="ECO:0007669"/>
    <property type="project" value="InterPro"/>
</dbReference>
<dbReference type="KEGG" id="pbra:B5S52_17755"/>
<dbReference type="GO" id="GO:0005524">
    <property type="term" value="F:ATP binding"/>
    <property type="evidence" value="ECO:0007669"/>
    <property type="project" value="UniProtKB-KW"/>
</dbReference>
<comment type="subcellular location">
    <subcellularLocation>
        <location evidence="1">Cell membrane</location>
        <topology evidence="1">Multi-pass membrane protein</topology>
    </subcellularLocation>
</comment>
<organism evidence="11 12">
    <name type="scientific">Pectobacterium brasiliense</name>
    <dbReference type="NCBI Taxonomy" id="180957"/>
    <lineage>
        <taxon>Bacteria</taxon>
        <taxon>Pseudomonadati</taxon>
        <taxon>Pseudomonadota</taxon>
        <taxon>Gammaproteobacteria</taxon>
        <taxon>Enterobacterales</taxon>
        <taxon>Pectobacteriaceae</taxon>
        <taxon>Pectobacterium</taxon>
    </lineage>
</organism>
<dbReference type="STRING" id="180957.B5S52_17755"/>
<dbReference type="EMBL" id="JQOD01000001">
    <property type="protein sequence ID" value="KGA35953.1"/>
    <property type="molecule type" value="Genomic_DNA"/>
</dbReference>
<dbReference type="CDD" id="cd03223">
    <property type="entry name" value="ABCD_peroxisomal_ALDP"/>
    <property type="match status" value="1"/>
</dbReference>
<evidence type="ECO:0000313" key="12">
    <source>
        <dbReference type="Proteomes" id="UP000029435"/>
    </source>
</evidence>
<dbReference type="Proteomes" id="UP000029435">
    <property type="component" value="Unassembled WGS sequence"/>
</dbReference>
<dbReference type="InterPro" id="IPR027417">
    <property type="entry name" value="P-loop_NTPase"/>
</dbReference>
<evidence type="ECO:0000259" key="10">
    <source>
        <dbReference type="PROSITE" id="PS50929"/>
    </source>
</evidence>
<keyword evidence="4" id="KW-0547">Nucleotide-binding</keyword>
<evidence type="ECO:0000256" key="3">
    <source>
        <dbReference type="ARBA" id="ARBA00022692"/>
    </source>
</evidence>
<dbReference type="PROSITE" id="PS50893">
    <property type="entry name" value="ABC_TRANSPORTER_2"/>
    <property type="match status" value="1"/>
</dbReference>
<dbReference type="InterPro" id="IPR011527">
    <property type="entry name" value="ABC1_TM_dom"/>
</dbReference>
<feature type="transmembrane region" description="Helical" evidence="8">
    <location>
        <begin position="142"/>
        <end position="163"/>
    </location>
</feature>
<feature type="transmembrane region" description="Helical" evidence="8">
    <location>
        <begin position="268"/>
        <end position="292"/>
    </location>
</feature>
<keyword evidence="2" id="KW-0813">Transport</keyword>
<dbReference type="Gene3D" id="3.40.50.300">
    <property type="entry name" value="P-loop containing nucleotide triphosphate hydrolases"/>
    <property type="match status" value="1"/>
</dbReference>
<dbReference type="PROSITE" id="PS50929">
    <property type="entry name" value="ABC_TM1F"/>
    <property type="match status" value="1"/>
</dbReference>
<dbReference type="OrthoDB" id="9810134at2"/>
<keyword evidence="5 11" id="KW-0067">ATP-binding</keyword>
<feature type="domain" description="ABC transmembrane type-1" evidence="10">
    <location>
        <begin position="22"/>
        <end position="327"/>
    </location>
</feature>
<keyword evidence="3 8" id="KW-0812">Transmembrane</keyword>
<dbReference type="PROSITE" id="PS00211">
    <property type="entry name" value="ABC_TRANSPORTER_1"/>
    <property type="match status" value="1"/>
</dbReference>
<protein>
    <submittedName>
        <fullName evidence="11">ABC transporter ATP-binding protein</fullName>
    </submittedName>
</protein>
<dbReference type="RefSeq" id="WP_014914272.1">
    <property type="nucleotide sequence ID" value="NZ_CAKLIH010000027.1"/>
</dbReference>
<evidence type="ECO:0000256" key="6">
    <source>
        <dbReference type="ARBA" id="ARBA00022989"/>
    </source>
</evidence>
<dbReference type="InterPro" id="IPR003593">
    <property type="entry name" value="AAA+_ATPase"/>
</dbReference>
<accession>A0A0M2F4L7</accession>
<keyword evidence="6 8" id="KW-1133">Transmembrane helix</keyword>
<comment type="caution">
    <text evidence="11">The sequence shown here is derived from an EMBL/GenBank/DDBJ whole genome shotgun (WGS) entry which is preliminary data.</text>
</comment>
<dbReference type="InterPro" id="IPR050835">
    <property type="entry name" value="ABC_transporter_sub-D"/>
</dbReference>
<dbReference type="InterPro" id="IPR017871">
    <property type="entry name" value="ABC_transporter-like_CS"/>
</dbReference>
<evidence type="ECO:0000259" key="9">
    <source>
        <dbReference type="PROSITE" id="PS50893"/>
    </source>
</evidence>
<evidence type="ECO:0000256" key="8">
    <source>
        <dbReference type="SAM" id="Phobius"/>
    </source>
</evidence>
<evidence type="ECO:0000256" key="2">
    <source>
        <dbReference type="ARBA" id="ARBA00022448"/>
    </source>
</evidence>
<proteinExistence type="predicted"/>
<dbReference type="InterPro" id="IPR003439">
    <property type="entry name" value="ABC_transporter-like_ATP-bd"/>
</dbReference>
<evidence type="ECO:0000313" key="11">
    <source>
        <dbReference type="EMBL" id="KGA35953.1"/>
    </source>
</evidence>
<dbReference type="Gene3D" id="1.20.1560.10">
    <property type="entry name" value="ABC transporter type 1, transmembrane domain"/>
    <property type="match status" value="1"/>
</dbReference>
<dbReference type="SMART" id="SM00382">
    <property type="entry name" value="AAA"/>
    <property type="match status" value="1"/>
</dbReference>
<feature type="domain" description="ABC transporter" evidence="9">
    <location>
        <begin position="358"/>
        <end position="557"/>
    </location>
</feature>
<gene>
    <name evidence="11" type="ORF">KU74_05625</name>
</gene>
<reference evidence="11 12" key="1">
    <citation type="submission" date="2014-08" db="EMBL/GenBank/DDBJ databases">
        <title>Genome sequences of NCPPB Pectobacterium isolates.</title>
        <authorList>
            <person name="Glover R.H."/>
            <person name="Sapp M."/>
            <person name="Elphinstone J."/>
        </authorList>
    </citation>
    <scope>NUCLEOTIDE SEQUENCE [LARGE SCALE GENOMIC DNA]</scope>
    <source>
        <strain evidence="11 12">LMG 21372</strain>
    </source>
</reference>
<evidence type="ECO:0000256" key="7">
    <source>
        <dbReference type="ARBA" id="ARBA00023136"/>
    </source>
</evidence>